<name>A0A382XVV0_9ZZZZ</name>
<dbReference type="AlphaFoldDB" id="A0A382XVV0"/>
<evidence type="ECO:0008006" key="2">
    <source>
        <dbReference type="Google" id="ProtNLM"/>
    </source>
</evidence>
<accession>A0A382XVV0</accession>
<feature type="non-terminal residue" evidence="1">
    <location>
        <position position="171"/>
    </location>
</feature>
<reference evidence="1" key="1">
    <citation type="submission" date="2018-05" db="EMBL/GenBank/DDBJ databases">
        <authorList>
            <person name="Lanie J.A."/>
            <person name="Ng W.-L."/>
            <person name="Kazmierczak K.M."/>
            <person name="Andrzejewski T.M."/>
            <person name="Davidsen T.M."/>
            <person name="Wayne K.J."/>
            <person name="Tettelin H."/>
            <person name="Glass J.I."/>
            <person name="Rusch D."/>
            <person name="Podicherti R."/>
            <person name="Tsui H.-C.T."/>
            <person name="Winkler M.E."/>
        </authorList>
    </citation>
    <scope>NUCLEOTIDE SEQUENCE</scope>
</reference>
<gene>
    <name evidence="1" type="ORF">METZ01_LOCUS427455</name>
</gene>
<organism evidence="1">
    <name type="scientific">marine metagenome</name>
    <dbReference type="NCBI Taxonomy" id="408172"/>
    <lineage>
        <taxon>unclassified sequences</taxon>
        <taxon>metagenomes</taxon>
        <taxon>ecological metagenomes</taxon>
    </lineage>
</organism>
<sequence>MRTYKAKYFLSMFFCLFISATLSSAQEKIKINFDNKASIKDWEFIDEAPKNLGDAGPSTWEIKKGPLDGNSLFQGSNIWGSKADTCLMGTFAIYKAEKFREFTIEMDVFAADNDGMGITWAYESTKKHYRVIMINDGWPEVPVDKIKGPFMKIQKRVSDDKPWYELIEAEK</sequence>
<dbReference type="EMBL" id="UINC01170520">
    <property type="protein sequence ID" value="SVD74601.1"/>
    <property type="molecule type" value="Genomic_DNA"/>
</dbReference>
<evidence type="ECO:0000313" key="1">
    <source>
        <dbReference type="EMBL" id="SVD74601.1"/>
    </source>
</evidence>
<protein>
    <recommendedName>
        <fullName evidence="2">3-keto-disaccharide hydrolase domain-containing protein</fullName>
    </recommendedName>
</protein>
<proteinExistence type="predicted"/>